<protein>
    <submittedName>
        <fullName evidence="1">Uncharacterized protein</fullName>
    </submittedName>
</protein>
<evidence type="ECO:0000313" key="1">
    <source>
        <dbReference type="EMBL" id="CAB4179951.1"/>
    </source>
</evidence>
<dbReference type="EMBL" id="LR796989">
    <property type="protein sequence ID" value="CAB4179951.1"/>
    <property type="molecule type" value="Genomic_DNA"/>
</dbReference>
<reference evidence="1" key="1">
    <citation type="submission" date="2020-05" db="EMBL/GenBank/DDBJ databases">
        <authorList>
            <person name="Chiriac C."/>
            <person name="Salcher M."/>
            <person name="Ghai R."/>
            <person name="Kavagutti S V."/>
        </authorList>
    </citation>
    <scope>NUCLEOTIDE SEQUENCE</scope>
</reference>
<sequence length="157" mass="16418">MTINTTFTAGSVLTAAQMNNLPWGVISSTYNTTATINNTSTAVQSFFTGPAFTPVVGRKYRVSWSIGAVYKFTNLGNITIELRKDSTTGTIIDASYFSGVPLNTILPHSKSTLLTSTEMGTASFIPTVCVTANTAGMAVANIGGFPGSIIFEDIGAA</sequence>
<name>A0A6J5QEK8_9CAUD</name>
<organism evidence="1">
    <name type="scientific">uncultured Caudovirales phage</name>
    <dbReference type="NCBI Taxonomy" id="2100421"/>
    <lineage>
        <taxon>Viruses</taxon>
        <taxon>Duplodnaviria</taxon>
        <taxon>Heunggongvirae</taxon>
        <taxon>Uroviricota</taxon>
        <taxon>Caudoviricetes</taxon>
        <taxon>Peduoviridae</taxon>
        <taxon>Maltschvirus</taxon>
        <taxon>Maltschvirus maltsch</taxon>
    </lineage>
</organism>
<gene>
    <name evidence="1" type="ORF">UFOVP1054_10</name>
</gene>
<proteinExistence type="predicted"/>
<accession>A0A6J5QEK8</accession>